<proteinExistence type="predicted"/>
<gene>
    <name evidence="1" type="ORF">ACFOW1_16730</name>
</gene>
<evidence type="ECO:0000313" key="2">
    <source>
        <dbReference type="Proteomes" id="UP001595906"/>
    </source>
</evidence>
<evidence type="ECO:0000313" key="1">
    <source>
        <dbReference type="EMBL" id="MFC4233549.1"/>
    </source>
</evidence>
<accession>A0ABV8Q2Q2</accession>
<reference evidence="2" key="1">
    <citation type="journal article" date="2019" name="Int. J. Syst. Evol. Microbiol.">
        <title>The Global Catalogue of Microorganisms (GCM) 10K type strain sequencing project: providing services to taxonomists for standard genome sequencing and annotation.</title>
        <authorList>
            <consortium name="The Broad Institute Genomics Platform"/>
            <consortium name="The Broad Institute Genome Sequencing Center for Infectious Disease"/>
            <person name="Wu L."/>
            <person name="Ma J."/>
        </authorList>
    </citation>
    <scope>NUCLEOTIDE SEQUENCE [LARGE SCALE GENOMIC DNA]</scope>
    <source>
        <strain evidence="2">CECT 8010</strain>
    </source>
</reference>
<organism evidence="1 2">
    <name type="scientific">Parasediminibacterium paludis</name>
    <dbReference type="NCBI Taxonomy" id="908966"/>
    <lineage>
        <taxon>Bacteria</taxon>
        <taxon>Pseudomonadati</taxon>
        <taxon>Bacteroidota</taxon>
        <taxon>Chitinophagia</taxon>
        <taxon>Chitinophagales</taxon>
        <taxon>Chitinophagaceae</taxon>
        <taxon>Parasediminibacterium</taxon>
    </lineage>
</organism>
<name>A0ABV8Q2Q2_9BACT</name>
<dbReference type="Proteomes" id="UP001595906">
    <property type="component" value="Unassembled WGS sequence"/>
</dbReference>
<dbReference type="RefSeq" id="WP_379015882.1">
    <property type="nucleotide sequence ID" value="NZ_JBHSDC010000031.1"/>
</dbReference>
<dbReference type="EMBL" id="JBHSDC010000031">
    <property type="protein sequence ID" value="MFC4233549.1"/>
    <property type="molecule type" value="Genomic_DNA"/>
</dbReference>
<keyword evidence="2" id="KW-1185">Reference proteome</keyword>
<comment type="caution">
    <text evidence="1">The sequence shown here is derived from an EMBL/GenBank/DDBJ whole genome shotgun (WGS) entry which is preliminary data.</text>
</comment>
<sequence>MLTIEKKSLNVGKFVSTEHVDSVIRNYKQERWIQNSERLGKEDSLSAWWSIEELENFLETAKMHGADGVKFYFGAYAKDYAEKPEYAGLQTLAMVATKQKEGAYGTTVNKDVYVNGENGTNILGYNAAQLCPPLCGKTIFDDTDATEIGISIIDRGDAGMVII</sequence>
<protein>
    <submittedName>
        <fullName evidence="1">Uncharacterized protein</fullName>
    </submittedName>
</protein>